<comment type="function">
    <text evidence="6">Involved in transcription antitermination. Required for transcription of ribosomal RNA (rRNA) genes. Binds specifically to the boxA antiterminator sequence of the ribosomal RNA (rrn) operons.</text>
</comment>
<gene>
    <name evidence="6" type="primary">nusB</name>
    <name evidence="8" type="ORF">N44_01716</name>
</gene>
<sequence>MPPRQQPRRIARELALLSLSQIKGNPENLEQQTLNDLILVAVRTLTLEIQETLETAAAEISRGNERILASDTKATNLKSAQTMVKEAISLTHNAINRLGTVIDFPEIVQLSSQYEVREYALELIGTVYRRRAEIEQELTSALVDWQLHRLPRIDRDILQIAVAEMLYLDIPQKVAINEAIELAKRYSDDEGYRFINGVLRRVTNKLNEAEKAVSTQS</sequence>
<evidence type="ECO:0000313" key="9">
    <source>
        <dbReference type="Proteomes" id="UP000030321"/>
    </source>
</evidence>
<feature type="domain" description="NusB/RsmB/TIM44" evidence="7">
    <location>
        <begin position="110"/>
        <end position="203"/>
    </location>
</feature>
<dbReference type="HAMAP" id="MF_00073">
    <property type="entry name" value="NusB"/>
    <property type="match status" value="1"/>
</dbReference>
<keyword evidence="2 6" id="KW-0889">Transcription antitermination</keyword>
<evidence type="ECO:0000256" key="5">
    <source>
        <dbReference type="ARBA" id="ARBA00023163"/>
    </source>
</evidence>
<evidence type="ECO:0000256" key="1">
    <source>
        <dbReference type="ARBA" id="ARBA00005952"/>
    </source>
</evidence>
<dbReference type="GO" id="GO:0031564">
    <property type="term" value="P:transcription antitermination"/>
    <property type="evidence" value="ECO:0007669"/>
    <property type="project" value="UniProtKB-KW"/>
</dbReference>
<organism evidence="8 9">
    <name type="scientific">Microcystis aeruginosa NIES-44</name>
    <dbReference type="NCBI Taxonomy" id="449439"/>
    <lineage>
        <taxon>Bacteria</taxon>
        <taxon>Bacillati</taxon>
        <taxon>Cyanobacteriota</taxon>
        <taxon>Cyanophyceae</taxon>
        <taxon>Oscillatoriophycideae</taxon>
        <taxon>Chroococcales</taxon>
        <taxon>Microcystaceae</taxon>
        <taxon>Microcystis</taxon>
    </lineage>
</organism>
<evidence type="ECO:0000259" key="7">
    <source>
        <dbReference type="Pfam" id="PF01029"/>
    </source>
</evidence>
<evidence type="ECO:0000256" key="6">
    <source>
        <dbReference type="HAMAP-Rule" id="MF_00073"/>
    </source>
</evidence>
<evidence type="ECO:0000256" key="3">
    <source>
        <dbReference type="ARBA" id="ARBA00022884"/>
    </source>
</evidence>
<evidence type="ECO:0000256" key="4">
    <source>
        <dbReference type="ARBA" id="ARBA00023015"/>
    </source>
</evidence>
<keyword evidence="5 6" id="KW-0804">Transcription</keyword>
<dbReference type="PANTHER" id="PTHR11078">
    <property type="entry name" value="N UTILIZATION SUBSTANCE PROTEIN B-RELATED"/>
    <property type="match status" value="1"/>
</dbReference>
<dbReference type="InterPro" id="IPR006027">
    <property type="entry name" value="NusB_RsmB_TIM44"/>
</dbReference>
<proteinExistence type="inferred from homology"/>
<evidence type="ECO:0000256" key="2">
    <source>
        <dbReference type="ARBA" id="ARBA00022814"/>
    </source>
</evidence>
<dbReference type="SUPFAM" id="SSF48013">
    <property type="entry name" value="NusB-like"/>
    <property type="match status" value="1"/>
</dbReference>
<dbReference type="EMBL" id="BBPA01000032">
    <property type="protein sequence ID" value="GAL93029.1"/>
    <property type="molecule type" value="Genomic_DNA"/>
</dbReference>
<dbReference type="NCBIfam" id="TIGR01951">
    <property type="entry name" value="nusB"/>
    <property type="match status" value="1"/>
</dbReference>
<reference evidence="9" key="1">
    <citation type="journal article" date="2015" name="Genome">
        <title>Whole Genome Sequence of the Non-Microcystin-Producing Microcystis aeruginosa Strain NIES-44.</title>
        <authorList>
            <person name="Okano K."/>
            <person name="Miyata N."/>
            <person name="Ozaki Y."/>
        </authorList>
    </citation>
    <scope>NUCLEOTIDE SEQUENCE [LARGE SCALE GENOMIC DNA]</scope>
    <source>
        <strain evidence="9">NIES-44</strain>
    </source>
</reference>
<dbReference type="GO" id="GO:0003723">
    <property type="term" value="F:RNA binding"/>
    <property type="evidence" value="ECO:0007669"/>
    <property type="project" value="UniProtKB-UniRule"/>
</dbReference>
<keyword evidence="3 6" id="KW-0694">RNA-binding</keyword>
<dbReference type="AlphaFoldDB" id="A0A0A1VTX6"/>
<name>A0A0A1VTX6_MICAE</name>
<dbReference type="RefSeq" id="WP_002789075.1">
    <property type="nucleotide sequence ID" value="NZ_BBPA01000032.1"/>
</dbReference>
<dbReference type="PANTHER" id="PTHR11078:SF3">
    <property type="entry name" value="ANTITERMINATION NUSB DOMAIN-CONTAINING PROTEIN"/>
    <property type="match status" value="1"/>
</dbReference>
<dbReference type="InterPro" id="IPR011605">
    <property type="entry name" value="NusB_fam"/>
</dbReference>
<dbReference type="GO" id="GO:0005829">
    <property type="term" value="C:cytosol"/>
    <property type="evidence" value="ECO:0007669"/>
    <property type="project" value="TreeGrafter"/>
</dbReference>
<dbReference type="InterPro" id="IPR035926">
    <property type="entry name" value="NusB-like_sf"/>
</dbReference>
<dbReference type="GO" id="GO:0006353">
    <property type="term" value="P:DNA-templated transcription termination"/>
    <property type="evidence" value="ECO:0007669"/>
    <property type="project" value="UniProtKB-UniRule"/>
</dbReference>
<protein>
    <recommendedName>
        <fullName evidence="6">Transcription antitermination protein NusB</fullName>
    </recommendedName>
    <alternativeName>
        <fullName evidence="6">Antitermination factor NusB</fullName>
    </alternativeName>
</protein>
<dbReference type="Pfam" id="PF01029">
    <property type="entry name" value="NusB"/>
    <property type="match status" value="1"/>
</dbReference>
<dbReference type="Gene3D" id="1.10.940.10">
    <property type="entry name" value="NusB-like"/>
    <property type="match status" value="1"/>
</dbReference>
<comment type="caution">
    <text evidence="8">The sequence shown here is derived from an EMBL/GenBank/DDBJ whole genome shotgun (WGS) entry which is preliminary data.</text>
</comment>
<evidence type="ECO:0000313" key="8">
    <source>
        <dbReference type="EMBL" id="GAL93029.1"/>
    </source>
</evidence>
<comment type="similarity">
    <text evidence="1 6">Belongs to the NusB family.</text>
</comment>
<keyword evidence="4 6" id="KW-0805">Transcription regulation</keyword>
<accession>A0A0A1VTX6</accession>
<dbReference type="Proteomes" id="UP000030321">
    <property type="component" value="Unassembled WGS sequence"/>
</dbReference>